<dbReference type="GO" id="GO:0009066">
    <property type="term" value="P:aspartate family amino acid metabolic process"/>
    <property type="evidence" value="ECO:0007669"/>
    <property type="project" value="UniProtKB-ARBA"/>
</dbReference>
<proteinExistence type="inferred from homology"/>
<accession>A0A5N6Z9A7</accession>
<sequence length="556" mass="60568">MTIMDDIIPEMVEQQSEPQVPESRVLIIMTGGTICMRPSPSGFVPARGFQEQCLARVPTFNDGSRATMMDVVVDNAGQTKEHPSLRTPQTTYGRRVRYTVFEFEELLDSSSIDAKGWAEIARTVERNYTLFDAFVILHGTDSLAYTCSALSFMLQNLGKTVVLTGSQAPMLELQNDATDNLLGSLVVAGHFMIPEVCLYFNNRLFRGNRSSKVAASDFAAFDSPNCAPLAVTTSMRTNVNWELVNRPRGIEHFSIQTNLDTTHVACLRIFPGIKPEMIDAVLRLEGLRGLVLETFGAGNAPHGQDNALIKVLSDAIQRGIVIVNVTQCLTGSVSPVYATGMSLSRAGVVAGLDLTTEAALTKLAYLLALPNATAESVARDMSKSLRGELTEVSQPVFRHPDGALTERVQALTILGYAIAQGDLARVEEILKLEHHYLLNDTDYSGNTPIHLAATSPSLPILRFLLMQGGSVHIRNRNNRTPLFLAANAGLSEHVLLLRKSGAHLHSDERAAAQLLARRRPGTWGLAGIGPREVSDCEMEETGEERFAERVMAGSAP</sequence>
<dbReference type="PRINTS" id="PR00139">
    <property type="entry name" value="ASNGLNASE"/>
</dbReference>
<dbReference type="SMART" id="SM00248">
    <property type="entry name" value="ANK"/>
    <property type="match status" value="2"/>
</dbReference>
<dbReference type="Pfam" id="PF17763">
    <property type="entry name" value="Asparaginase_C"/>
    <property type="match status" value="1"/>
</dbReference>
<dbReference type="SUPFAM" id="SSF48403">
    <property type="entry name" value="Ankyrin repeat"/>
    <property type="match status" value="1"/>
</dbReference>
<dbReference type="PROSITE" id="PS51732">
    <property type="entry name" value="ASN_GLN_ASE_3"/>
    <property type="match status" value="1"/>
</dbReference>
<feature type="domain" description="Asparaginase/glutaminase C-terminal" evidence="8">
    <location>
        <begin position="263"/>
        <end position="372"/>
    </location>
</feature>
<evidence type="ECO:0000313" key="9">
    <source>
        <dbReference type="EMBL" id="KAE8354234.1"/>
    </source>
</evidence>
<feature type="domain" description="L-asparaginase N-terminal" evidence="7">
    <location>
        <begin position="24"/>
        <end position="243"/>
    </location>
</feature>
<dbReference type="InterPro" id="IPR027473">
    <property type="entry name" value="L-asparaginase_C"/>
</dbReference>
<dbReference type="SMART" id="SM00870">
    <property type="entry name" value="Asparaginase"/>
    <property type="match status" value="1"/>
</dbReference>
<name>A0A5N6Z9A7_9EURO</name>
<comment type="similarity">
    <text evidence="5">In the N-terminal section; belongs to the asparaginase 1 family.</text>
</comment>
<dbReference type="InterPro" id="IPR036152">
    <property type="entry name" value="Asp/glu_Ase-like_sf"/>
</dbReference>
<dbReference type="OrthoDB" id="542841at2759"/>
<dbReference type="PIRSF" id="PIRSF500176">
    <property type="entry name" value="L_ASNase"/>
    <property type="match status" value="1"/>
</dbReference>
<dbReference type="EC" id="3.5.1.1" evidence="1"/>
<dbReference type="FunFam" id="1.25.40.20:FF:000284">
    <property type="entry name" value="Lysophospholipase, putative"/>
    <property type="match status" value="1"/>
</dbReference>
<evidence type="ECO:0000256" key="4">
    <source>
        <dbReference type="ARBA" id="ARBA00023043"/>
    </source>
</evidence>
<dbReference type="InterPro" id="IPR036770">
    <property type="entry name" value="Ankyrin_rpt-contain_sf"/>
</dbReference>
<dbReference type="InterPro" id="IPR006034">
    <property type="entry name" value="Asparaginase/glutaminase-like"/>
</dbReference>
<evidence type="ECO:0000259" key="7">
    <source>
        <dbReference type="Pfam" id="PF00710"/>
    </source>
</evidence>
<evidence type="ECO:0000256" key="1">
    <source>
        <dbReference type="ARBA" id="ARBA00012920"/>
    </source>
</evidence>
<dbReference type="PROSITE" id="PS50088">
    <property type="entry name" value="ANK_REPEAT"/>
    <property type="match status" value="2"/>
</dbReference>
<dbReference type="InterPro" id="IPR037152">
    <property type="entry name" value="L-asparaginase_N_sf"/>
</dbReference>
<organism evidence="9 10">
    <name type="scientific">Aspergillus coremiiformis</name>
    <dbReference type="NCBI Taxonomy" id="138285"/>
    <lineage>
        <taxon>Eukaryota</taxon>
        <taxon>Fungi</taxon>
        <taxon>Dikarya</taxon>
        <taxon>Ascomycota</taxon>
        <taxon>Pezizomycotina</taxon>
        <taxon>Eurotiomycetes</taxon>
        <taxon>Eurotiomycetidae</taxon>
        <taxon>Eurotiales</taxon>
        <taxon>Aspergillaceae</taxon>
        <taxon>Aspergillus</taxon>
        <taxon>Aspergillus subgen. Circumdati</taxon>
    </lineage>
</organism>
<dbReference type="EMBL" id="ML739077">
    <property type="protein sequence ID" value="KAE8354234.1"/>
    <property type="molecule type" value="Genomic_DNA"/>
</dbReference>
<keyword evidence="3" id="KW-0378">Hydrolase</keyword>
<feature type="repeat" description="ANK" evidence="6">
    <location>
        <begin position="444"/>
        <end position="476"/>
    </location>
</feature>
<dbReference type="Pfam" id="PF12796">
    <property type="entry name" value="Ank_2"/>
    <property type="match status" value="1"/>
</dbReference>
<dbReference type="Gene3D" id="3.40.50.1170">
    <property type="entry name" value="L-asparaginase, N-terminal domain"/>
    <property type="match status" value="1"/>
</dbReference>
<dbReference type="PROSITE" id="PS50297">
    <property type="entry name" value="ANK_REP_REGION"/>
    <property type="match status" value="1"/>
</dbReference>
<keyword evidence="2" id="KW-0677">Repeat</keyword>
<feature type="repeat" description="ANK" evidence="6">
    <location>
        <begin position="477"/>
        <end position="509"/>
    </location>
</feature>
<dbReference type="InterPro" id="IPR041725">
    <property type="entry name" value="L-asparaginase_I"/>
</dbReference>
<dbReference type="Gene3D" id="3.40.50.40">
    <property type="match status" value="1"/>
</dbReference>
<evidence type="ECO:0000256" key="6">
    <source>
        <dbReference type="PROSITE-ProRule" id="PRU00023"/>
    </source>
</evidence>
<evidence type="ECO:0000256" key="3">
    <source>
        <dbReference type="ARBA" id="ARBA00022801"/>
    </source>
</evidence>
<reference evidence="10" key="1">
    <citation type="submission" date="2019-04" db="EMBL/GenBank/DDBJ databases">
        <title>Friends and foes A comparative genomics studyof 23 Aspergillus species from section Flavi.</title>
        <authorList>
            <consortium name="DOE Joint Genome Institute"/>
            <person name="Kjaerbolling I."/>
            <person name="Vesth T."/>
            <person name="Frisvad J.C."/>
            <person name="Nybo J.L."/>
            <person name="Theobald S."/>
            <person name="Kildgaard S."/>
            <person name="Isbrandt T."/>
            <person name="Kuo A."/>
            <person name="Sato A."/>
            <person name="Lyhne E.K."/>
            <person name="Kogle M.E."/>
            <person name="Wiebenga A."/>
            <person name="Kun R.S."/>
            <person name="Lubbers R.J."/>
            <person name="Makela M.R."/>
            <person name="Barry K."/>
            <person name="Chovatia M."/>
            <person name="Clum A."/>
            <person name="Daum C."/>
            <person name="Haridas S."/>
            <person name="He G."/>
            <person name="LaButti K."/>
            <person name="Lipzen A."/>
            <person name="Mondo S."/>
            <person name="Riley R."/>
            <person name="Salamov A."/>
            <person name="Simmons B.A."/>
            <person name="Magnuson J.K."/>
            <person name="Henrissat B."/>
            <person name="Mortensen U.H."/>
            <person name="Larsen T.O."/>
            <person name="Devries R.P."/>
            <person name="Grigoriev I.V."/>
            <person name="Machida M."/>
            <person name="Baker S.E."/>
            <person name="Andersen M.R."/>
        </authorList>
    </citation>
    <scope>NUCLEOTIDE SEQUENCE [LARGE SCALE GENOMIC DNA]</scope>
    <source>
        <strain evidence="10">CBS 553.77</strain>
    </source>
</reference>
<dbReference type="PIRSF" id="PIRSF001220">
    <property type="entry name" value="L-ASNase_gatD"/>
    <property type="match status" value="1"/>
</dbReference>
<dbReference type="Proteomes" id="UP000327118">
    <property type="component" value="Unassembled WGS sequence"/>
</dbReference>
<dbReference type="FunFam" id="3.40.50.1170:FF:000003">
    <property type="entry name" value="60 kDa lysophospholipase"/>
    <property type="match status" value="1"/>
</dbReference>
<dbReference type="CDD" id="cd08963">
    <property type="entry name" value="L-asparaginase_I"/>
    <property type="match status" value="1"/>
</dbReference>
<dbReference type="InterPro" id="IPR040919">
    <property type="entry name" value="Asparaginase_C"/>
</dbReference>
<protein>
    <recommendedName>
        <fullName evidence="1">asparaginase</fullName>
        <ecNumber evidence="1">3.5.1.1</ecNumber>
    </recommendedName>
</protein>
<evidence type="ECO:0000313" key="10">
    <source>
        <dbReference type="Proteomes" id="UP000327118"/>
    </source>
</evidence>
<dbReference type="PANTHER" id="PTHR11707:SF28">
    <property type="entry name" value="60 KDA LYSOPHOSPHOLIPASE"/>
    <property type="match status" value="1"/>
</dbReference>
<gene>
    <name evidence="9" type="ORF">BDV28DRAFT_131506</name>
</gene>
<dbReference type="PANTHER" id="PTHR11707">
    <property type="entry name" value="L-ASPARAGINASE"/>
    <property type="match status" value="1"/>
</dbReference>
<dbReference type="InterPro" id="IPR002110">
    <property type="entry name" value="Ankyrin_rpt"/>
</dbReference>
<dbReference type="Gene3D" id="1.25.40.20">
    <property type="entry name" value="Ankyrin repeat-containing domain"/>
    <property type="match status" value="1"/>
</dbReference>
<dbReference type="SUPFAM" id="SSF53774">
    <property type="entry name" value="Glutaminase/Asparaginase"/>
    <property type="match status" value="1"/>
</dbReference>
<evidence type="ECO:0000256" key="2">
    <source>
        <dbReference type="ARBA" id="ARBA00022737"/>
    </source>
</evidence>
<dbReference type="InterPro" id="IPR027474">
    <property type="entry name" value="L-asparaginase_N"/>
</dbReference>
<dbReference type="Pfam" id="PF00710">
    <property type="entry name" value="Asparaginase"/>
    <property type="match status" value="1"/>
</dbReference>
<dbReference type="SFLD" id="SFLDS00057">
    <property type="entry name" value="Glutaminase/Asparaginase"/>
    <property type="match status" value="1"/>
</dbReference>
<keyword evidence="10" id="KW-1185">Reference proteome</keyword>
<dbReference type="GO" id="GO:0004067">
    <property type="term" value="F:asparaginase activity"/>
    <property type="evidence" value="ECO:0007669"/>
    <property type="project" value="UniProtKB-UniRule"/>
</dbReference>
<dbReference type="AlphaFoldDB" id="A0A5N6Z9A7"/>
<keyword evidence="4 6" id="KW-0040">ANK repeat</keyword>
<evidence type="ECO:0000259" key="8">
    <source>
        <dbReference type="Pfam" id="PF17763"/>
    </source>
</evidence>
<evidence type="ECO:0000256" key="5">
    <source>
        <dbReference type="ARBA" id="ARBA00061199"/>
    </source>
</evidence>
<dbReference type="FunFam" id="3.40.50.40:FF:000001">
    <property type="entry name" value="L-asparaginase 1"/>
    <property type="match status" value="1"/>
</dbReference>